<dbReference type="AlphaFoldDB" id="A0AAV7RC29"/>
<evidence type="ECO:0000313" key="2">
    <source>
        <dbReference type="EMBL" id="KAJ1148338.1"/>
    </source>
</evidence>
<gene>
    <name evidence="2" type="ORF">NDU88_001175</name>
</gene>
<sequence length="149" mass="16592">MCNRAPVATFTQQSHEPDGPYPGGTHGRIHNPEVISDADIRDPETKRREERRGGVRAGETEGAEPKEGASKPSTGSRPAGESIAEVEEADDKDAEEPRNNGQRRQVPGGEWLSQVRAYLNVKVLPEWMRVERKREKGIEEPGRDREEGI</sequence>
<comment type="caution">
    <text evidence="2">The sequence shown here is derived from an EMBL/GenBank/DDBJ whole genome shotgun (WGS) entry which is preliminary data.</text>
</comment>
<feature type="region of interest" description="Disordered" evidence="1">
    <location>
        <begin position="1"/>
        <end position="114"/>
    </location>
</feature>
<name>A0AAV7RC29_PLEWA</name>
<reference evidence="2" key="1">
    <citation type="journal article" date="2022" name="bioRxiv">
        <title>Sequencing and chromosome-scale assembly of the giantPleurodeles waltlgenome.</title>
        <authorList>
            <person name="Brown T."/>
            <person name="Elewa A."/>
            <person name="Iarovenko S."/>
            <person name="Subramanian E."/>
            <person name="Araus A.J."/>
            <person name="Petzold A."/>
            <person name="Susuki M."/>
            <person name="Suzuki K.-i.T."/>
            <person name="Hayashi T."/>
            <person name="Toyoda A."/>
            <person name="Oliveira C."/>
            <person name="Osipova E."/>
            <person name="Leigh N.D."/>
            <person name="Simon A."/>
            <person name="Yun M.H."/>
        </authorList>
    </citation>
    <scope>NUCLEOTIDE SEQUENCE</scope>
    <source>
        <strain evidence="2">20211129_DDA</strain>
        <tissue evidence="2">Liver</tissue>
    </source>
</reference>
<evidence type="ECO:0000313" key="3">
    <source>
        <dbReference type="Proteomes" id="UP001066276"/>
    </source>
</evidence>
<organism evidence="2 3">
    <name type="scientific">Pleurodeles waltl</name>
    <name type="common">Iberian ribbed newt</name>
    <dbReference type="NCBI Taxonomy" id="8319"/>
    <lineage>
        <taxon>Eukaryota</taxon>
        <taxon>Metazoa</taxon>
        <taxon>Chordata</taxon>
        <taxon>Craniata</taxon>
        <taxon>Vertebrata</taxon>
        <taxon>Euteleostomi</taxon>
        <taxon>Amphibia</taxon>
        <taxon>Batrachia</taxon>
        <taxon>Caudata</taxon>
        <taxon>Salamandroidea</taxon>
        <taxon>Salamandridae</taxon>
        <taxon>Pleurodelinae</taxon>
        <taxon>Pleurodeles</taxon>
    </lineage>
</organism>
<evidence type="ECO:0000256" key="1">
    <source>
        <dbReference type="SAM" id="MobiDB-lite"/>
    </source>
</evidence>
<protein>
    <submittedName>
        <fullName evidence="2">Uncharacterized protein</fullName>
    </submittedName>
</protein>
<keyword evidence="3" id="KW-1185">Reference proteome</keyword>
<dbReference type="EMBL" id="JANPWB010000009">
    <property type="protein sequence ID" value="KAJ1148338.1"/>
    <property type="molecule type" value="Genomic_DNA"/>
</dbReference>
<dbReference type="Proteomes" id="UP001066276">
    <property type="component" value="Chromosome 5"/>
</dbReference>
<feature type="compositionally biased region" description="Basic and acidic residues" evidence="1">
    <location>
        <begin position="38"/>
        <end position="53"/>
    </location>
</feature>
<proteinExistence type="predicted"/>
<accession>A0AAV7RC29</accession>
<feature type="compositionally biased region" description="Acidic residues" evidence="1">
    <location>
        <begin position="84"/>
        <end position="94"/>
    </location>
</feature>